<evidence type="ECO:0000313" key="7">
    <source>
        <dbReference type="Proteomes" id="UP000312594"/>
    </source>
</evidence>
<gene>
    <name evidence="5 6" type="primary">queA</name>
    <name evidence="6" type="ORF">FIC87_02685</name>
</gene>
<keyword evidence="6" id="KW-0413">Isomerase</keyword>
<dbReference type="Proteomes" id="UP000312594">
    <property type="component" value="Unassembled WGS sequence"/>
</dbReference>
<comment type="caution">
    <text evidence="6">The sequence shown here is derived from an EMBL/GenBank/DDBJ whole genome shotgun (WGS) entry which is preliminary data.</text>
</comment>
<evidence type="ECO:0000256" key="3">
    <source>
        <dbReference type="ARBA" id="ARBA00022691"/>
    </source>
</evidence>
<dbReference type="InterPro" id="IPR042118">
    <property type="entry name" value="QueA_dom1"/>
</dbReference>
<dbReference type="NCBIfam" id="TIGR00113">
    <property type="entry name" value="queA"/>
    <property type="match status" value="1"/>
</dbReference>
<keyword evidence="4 5" id="KW-0671">Queuosine biosynthesis</keyword>
<keyword evidence="6" id="KW-0328">Glycosyltransferase</keyword>
<evidence type="ECO:0000256" key="5">
    <source>
        <dbReference type="HAMAP-Rule" id="MF_00113"/>
    </source>
</evidence>
<dbReference type="Gene3D" id="3.40.1780.10">
    <property type="entry name" value="QueA-like"/>
    <property type="match status" value="2"/>
</dbReference>
<dbReference type="GO" id="GO:0005737">
    <property type="term" value="C:cytoplasm"/>
    <property type="evidence" value="ECO:0007669"/>
    <property type="project" value="UniProtKB-SubCell"/>
</dbReference>
<evidence type="ECO:0000256" key="4">
    <source>
        <dbReference type="ARBA" id="ARBA00022785"/>
    </source>
</evidence>
<dbReference type="AlphaFoldDB" id="A0A5C5C7J5"/>
<dbReference type="PANTHER" id="PTHR30307">
    <property type="entry name" value="S-ADENOSYLMETHIONINE:TRNA RIBOSYLTRANSFERASE-ISOMERASE"/>
    <property type="match status" value="1"/>
</dbReference>
<comment type="catalytic activity">
    <reaction evidence="5">
        <text>7-aminomethyl-7-carbaguanosine(34) in tRNA + S-adenosyl-L-methionine = epoxyqueuosine(34) in tRNA + adenine + L-methionine + 2 H(+)</text>
        <dbReference type="Rhea" id="RHEA:32155"/>
        <dbReference type="Rhea" id="RHEA-COMP:10342"/>
        <dbReference type="Rhea" id="RHEA-COMP:18582"/>
        <dbReference type="ChEBI" id="CHEBI:15378"/>
        <dbReference type="ChEBI" id="CHEBI:16708"/>
        <dbReference type="ChEBI" id="CHEBI:57844"/>
        <dbReference type="ChEBI" id="CHEBI:59789"/>
        <dbReference type="ChEBI" id="CHEBI:82833"/>
        <dbReference type="ChEBI" id="CHEBI:194443"/>
        <dbReference type="EC" id="2.4.99.17"/>
    </reaction>
</comment>
<dbReference type="RefSeq" id="WP_139912141.1">
    <property type="nucleotide sequence ID" value="NZ_VEVP01000004.1"/>
</dbReference>
<dbReference type="GO" id="GO:0051075">
    <property type="term" value="F:S-adenosylmethionine:tRNA ribosyltransferase-isomerase activity"/>
    <property type="evidence" value="ECO:0007669"/>
    <property type="project" value="UniProtKB-EC"/>
</dbReference>
<dbReference type="SUPFAM" id="SSF111337">
    <property type="entry name" value="QueA-like"/>
    <property type="match status" value="1"/>
</dbReference>
<dbReference type="InterPro" id="IPR003699">
    <property type="entry name" value="QueA"/>
</dbReference>
<evidence type="ECO:0000256" key="1">
    <source>
        <dbReference type="ARBA" id="ARBA00022490"/>
    </source>
</evidence>
<comment type="subcellular location">
    <subcellularLocation>
        <location evidence="5">Cytoplasm</location>
    </subcellularLocation>
</comment>
<dbReference type="InterPro" id="IPR036100">
    <property type="entry name" value="QueA_sf"/>
</dbReference>
<dbReference type="HAMAP" id="MF_00113">
    <property type="entry name" value="QueA"/>
    <property type="match status" value="1"/>
</dbReference>
<dbReference type="InterPro" id="IPR042119">
    <property type="entry name" value="QueA_dom2"/>
</dbReference>
<organism evidence="6 7">
    <name type="scientific">Eggerthella lenta</name>
    <name type="common">Eubacterium lentum</name>
    <dbReference type="NCBI Taxonomy" id="84112"/>
    <lineage>
        <taxon>Bacteria</taxon>
        <taxon>Bacillati</taxon>
        <taxon>Actinomycetota</taxon>
        <taxon>Coriobacteriia</taxon>
        <taxon>Eggerthellales</taxon>
        <taxon>Eggerthellaceae</taxon>
        <taxon>Eggerthella</taxon>
    </lineage>
</organism>
<sequence>MKTSDFDYELPPELIAQEPAAERDGCRLLVMDRATGELEDRIFRDIVDYLRPDDLLVVNETRVMPARLLGAKRGTGGAAEVFLLREVHDREPHTNHSALWEVLVRPGKRLKPGTGAVVDFVDAQGDVALSAEIVDWADGAQKGERLARLTTTLPSLDEALHAVGHTPLPPYIKNYAGDEELYQTVYSRRESSAAAPTAGLHFTPALIERLRDQGVRWETVELEVGLDTFRIVDEDDPQQHVIHTEYYTVPQRTVDAIAETRERGGRVVAVGTTSVRSLESAWNPEAGAVTARDRETTSLYLLPGSQFHVVDALVTNFHVPRSTLMMLVSAFSSREHIMAAYRHAIEQRYRLLSFGDAMFIC</sequence>
<keyword evidence="1 5" id="KW-0963">Cytoplasm</keyword>
<dbReference type="EMBL" id="VEVP01000004">
    <property type="protein sequence ID" value="TNU94782.1"/>
    <property type="molecule type" value="Genomic_DNA"/>
</dbReference>
<proteinExistence type="inferred from homology"/>
<dbReference type="EC" id="2.4.99.17" evidence="5"/>
<dbReference type="GO" id="GO:0008616">
    <property type="term" value="P:tRNA queuosine(34) biosynthetic process"/>
    <property type="evidence" value="ECO:0007669"/>
    <property type="project" value="UniProtKB-UniRule"/>
</dbReference>
<accession>A0A5C5C7J5</accession>
<protein>
    <recommendedName>
        <fullName evidence="5">S-adenosylmethionine:tRNA ribosyltransferase-isomerase</fullName>
        <ecNumber evidence="5">2.4.99.17</ecNumber>
    </recommendedName>
    <alternativeName>
        <fullName evidence="5">Queuosine biosynthesis protein QueA</fullName>
    </alternativeName>
</protein>
<keyword evidence="2 5" id="KW-0808">Transferase</keyword>
<comment type="pathway">
    <text evidence="5">tRNA modification; tRNA-queuosine biosynthesis.</text>
</comment>
<dbReference type="UniPathway" id="UPA00392"/>
<comment type="subunit">
    <text evidence="5">Monomer.</text>
</comment>
<comment type="similarity">
    <text evidence="5">Belongs to the QueA family.</text>
</comment>
<name>A0A5C5C7J5_EGGLN</name>
<comment type="function">
    <text evidence="5">Transfers and isomerizes the ribose moiety from AdoMet to the 7-aminomethyl group of 7-deazaguanine (preQ1-tRNA) to give epoxyqueuosine (oQ-tRNA).</text>
</comment>
<dbReference type="PANTHER" id="PTHR30307:SF0">
    <property type="entry name" value="S-ADENOSYLMETHIONINE:TRNA RIBOSYLTRANSFERASE-ISOMERASE"/>
    <property type="match status" value="1"/>
</dbReference>
<dbReference type="Gene3D" id="2.40.10.240">
    <property type="entry name" value="QueA-like"/>
    <property type="match status" value="1"/>
</dbReference>
<reference evidence="6 7" key="1">
    <citation type="journal article" date="2005" name="Appl. Environ. Microbiol.">
        <title>Intestinal bacterial communities that produce active estrogen-like compounds enterodiol and enterolactone in humans.</title>
        <authorList>
            <person name="Clavel T."/>
            <person name="Henderson G."/>
            <person name="Alpert C.A."/>
            <person name="Philippe C."/>
            <person name="Rigottier-Gois L."/>
            <person name="Dore J."/>
            <person name="Blaut M."/>
        </authorList>
    </citation>
    <scope>NUCLEOTIDE SEQUENCE [LARGE SCALE GENOMIC DNA]</scope>
    <source>
        <strain evidence="6 7">SECO-MT75m2</strain>
    </source>
</reference>
<evidence type="ECO:0000256" key="2">
    <source>
        <dbReference type="ARBA" id="ARBA00022679"/>
    </source>
</evidence>
<dbReference type="Pfam" id="PF02547">
    <property type="entry name" value="Queuosine_synth"/>
    <property type="match status" value="1"/>
</dbReference>
<evidence type="ECO:0000313" key="6">
    <source>
        <dbReference type="EMBL" id="TNU94782.1"/>
    </source>
</evidence>
<dbReference type="NCBIfam" id="NF001140">
    <property type="entry name" value="PRK00147.1"/>
    <property type="match status" value="1"/>
</dbReference>
<keyword evidence="3 5" id="KW-0949">S-adenosyl-L-methionine</keyword>